<proteinExistence type="predicted"/>
<feature type="transmembrane region" description="Helical" evidence="10">
    <location>
        <begin position="148"/>
        <end position="168"/>
    </location>
</feature>
<keyword evidence="7" id="KW-0406">Ion transport</keyword>
<accession>A0A6J6QMH6</accession>
<feature type="transmembrane region" description="Helical" evidence="10">
    <location>
        <begin position="56"/>
        <end position="76"/>
    </location>
</feature>
<dbReference type="EMBL" id="CAEZYK010000001">
    <property type="protein sequence ID" value="CAB4711832.1"/>
    <property type="molecule type" value="Genomic_DNA"/>
</dbReference>
<keyword evidence="2" id="KW-0813">Transport</keyword>
<comment type="subcellular location">
    <subcellularLocation>
        <location evidence="1">Membrane</location>
        <topology evidence="1">Multi-pass membrane protein</topology>
    </subcellularLocation>
</comment>
<keyword evidence="5 10" id="KW-1133">Transmembrane helix</keyword>
<feature type="transmembrane region" description="Helical" evidence="10">
    <location>
        <begin position="180"/>
        <end position="203"/>
    </location>
</feature>
<dbReference type="PANTHER" id="PTHR43562">
    <property type="entry name" value="NAPA-TYPE SODIUM/HYDROGEN ANTIPORTER"/>
    <property type="match status" value="1"/>
</dbReference>
<evidence type="ECO:0000256" key="3">
    <source>
        <dbReference type="ARBA" id="ARBA00022449"/>
    </source>
</evidence>
<dbReference type="GO" id="GO:0016020">
    <property type="term" value="C:membrane"/>
    <property type="evidence" value="ECO:0007669"/>
    <property type="project" value="UniProtKB-SubCell"/>
</dbReference>
<sequence>MDVGSVLVDILIILIAAKAAAEIAERIGIPAVVAEIVAGVLVGPSVLDLVGTNETLVVLAEIGVILLLLQVGLEMNLRDLKSVGRASFGVAIIGVAVPMATGFAVAEAFSFSANAALFLGATLAATSIGITARVFSDLRALTTIESRTVLGAAVIDDVIGLIILTVVVRVVSEGSIALGSLLQIIGIAVGFLVVATVVGSWLAPPVFEWIERRSRTAGTLVALTLVFTLGMAELATAAQLGAIVGAFIAGIALSRSTVKERVERELAPVGHLFIPVFFLQIGISIDISAFTSARVLEIAGALFVVAVLGKMVAAFGMARAPGDKLLVGLGMVPRGEVGLIFATIGLQQGVFGKDIYAAVLLAILGTTLFAPLLLRARLSRLRRRREEELK</sequence>
<evidence type="ECO:0000256" key="10">
    <source>
        <dbReference type="SAM" id="Phobius"/>
    </source>
</evidence>
<keyword evidence="4 10" id="KW-0812">Transmembrane</keyword>
<evidence type="ECO:0000256" key="8">
    <source>
        <dbReference type="ARBA" id="ARBA00023136"/>
    </source>
</evidence>
<evidence type="ECO:0000256" key="1">
    <source>
        <dbReference type="ARBA" id="ARBA00004141"/>
    </source>
</evidence>
<dbReference type="Gene3D" id="1.20.1530.20">
    <property type="match status" value="1"/>
</dbReference>
<feature type="domain" description="Cation/H+ exchanger transmembrane" evidence="11">
    <location>
        <begin position="14"/>
        <end position="374"/>
    </location>
</feature>
<evidence type="ECO:0000256" key="7">
    <source>
        <dbReference type="ARBA" id="ARBA00023065"/>
    </source>
</evidence>
<evidence type="ECO:0000256" key="9">
    <source>
        <dbReference type="ARBA" id="ARBA00023201"/>
    </source>
</evidence>
<evidence type="ECO:0000256" key="2">
    <source>
        <dbReference type="ARBA" id="ARBA00022448"/>
    </source>
</evidence>
<evidence type="ECO:0000313" key="12">
    <source>
        <dbReference type="EMBL" id="CAB4711832.1"/>
    </source>
</evidence>
<evidence type="ECO:0000259" key="11">
    <source>
        <dbReference type="Pfam" id="PF00999"/>
    </source>
</evidence>
<evidence type="ECO:0000256" key="5">
    <source>
        <dbReference type="ARBA" id="ARBA00022989"/>
    </source>
</evidence>
<evidence type="ECO:0000256" key="4">
    <source>
        <dbReference type="ARBA" id="ARBA00022692"/>
    </source>
</evidence>
<dbReference type="InterPro" id="IPR038770">
    <property type="entry name" value="Na+/solute_symporter_sf"/>
</dbReference>
<dbReference type="PANTHER" id="PTHR43562:SF3">
    <property type="entry name" value="SODIUM ION_PROTON EXCHANGER (EUROFUNG)"/>
    <property type="match status" value="1"/>
</dbReference>
<dbReference type="Pfam" id="PF00999">
    <property type="entry name" value="Na_H_Exchanger"/>
    <property type="match status" value="1"/>
</dbReference>
<keyword evidence="9" id="KW-0739">Sodium transport</keyword>
<gene>
    <name evidence="12" type="ORF">UFOPK2683_00040</name>
</gene>
<feature type="transmembrane region" description="Helical" evidence="10">
    <location>
        <begin position="355"/>
        <end position="374"/>
    </location>
</feature>
<feature type="transmembrane region" description="Helical" evidence="10">
    <location>
        <begin position="298"/>
        <end position="318"/>
    </location>
</feature>
<keyword evidence="8 10" id="KW-0472">Membrane</keyword>
<dbReference type="GO" id="GO:0015297">
    <property type="term" value="F:antiporter activity"/>
    <property type="evidence" value="ECO:0007669"/>
    <property type="project" value="UniProtKB-KW"/>
</dbReference>
<dbReference type="GO" id="GO:0006814">
    <property type="term" value="P:sodium ion transport"/>
    <property type="evidence" value="ECO:0007669"/>
    <property type="project" value="UniProtKB-KW"/>
</dbReference>
<feature type="transmembrane region" description="Helical" evidence="10">
    <location>
        <begin position="238"/>
        <end position="258"/>
    </location>
</feature>
<keyword evidence="3" id="KW-0050">Antiport</keyword>
<protein>
    <submittedName>
        <fullName evidence="12">Unannotated protein</fullName>
    </submittedName>
</protein>
<feature type="transmembrane region" description="Helical" evidence="10">
    <location>
        <begin position="88"/>
        <end position="109"/>
    </location>
</feature>
<dbReference type="GO" id="GO:1902600">
    <property type="term" value="P:proton transmembrane transport"/>
    <property type="evidence" value="ECO:0007669"/>
    <property type="project" value="InterPro"/>
</dbReference>
<evidence type="ECO:0000256" key="6">
    <source>
        <dbReference type="ARBA" id="ARBA00023053"/>
    </source>
</evidence>
<dbReference type="AlphaFoldDB" id="A0A6J6QMH6"/>
<feature type="transmembrane region" description="Helical" evidence="10">
    <location>
        <begin position="270"/>
        <end position="292"/>
    </location>
</feature>
<feature type="transmembrane region" description="Helical" evidence="10">
    <location>
        <begin position="115"/>
        <end position="136"/>
    </location>
</feature>
<dbReference type="InterPro" id="IPR006153">
    <property type="entry name" value="Cation/H_exchanger_TM"/>
</dbReference>
<reference evidence="12" key="1">
    <citation type="submission" date="2020-05" db="EMBL/GenBank/DDBJ databases">
        <authorList>
            <person name="Chiriac C."/>
            <person name="Salcher M."/>
            <person name="Ghai R."/>
            <person name="Kavagutti S V."/>
        </authorList>
    </citation>
    <scope>NUCLEOTIDE SEQUENCE</scope>
</reference>
<keyword evidence="6" id="KW-0915">Sodium</keyword>
<organism evidence="12">
    <name type="scientific">freshwater metagenome</name>
    <dbReference type="NCBI Taxonomy" id="449393"/>
    <lineage>
        <taxon>unclassified sequences</taxon>
        <taxon>metagenomes</taxon>
        <taxon>ecological metagenomes</taxon>
    </lineage>
</organism>
<name>A0A6J6QMH6_9ZZZZ</name>